<evidence type="ECO:0000256" key="1">
    <source>
        <dbReference type="ARBA" id="ARBA00004141"/>
    </source>
</evidence>
<evidence type="ECO:0000256" key="2">
    <source>
        <dbReference type="ARBA" id="ARBA00022692"/>
    </source>
</evidence>
<dbReference type="EMBL" id="JAQJAC010000003">
    <property type="protein sequence ID" value="KAJ5591424.1"/>
    <property type="molecule type" value="Genomic_DNA"/>
</dbReference>
<reference evidence="8 9" key="1">
    <citation type="journal article" date="2023" name="IMA Fungus">
        <title>Comparative genomic study of the Penicillium genus elucidates a diverse pangenome and 15 lateral gene transfer events.</title>
        <authorList>
            <person name="Petersen C."/>
            <person name="Sorensen T."/>
            <person name="Nielsen M.R."/>
            <person name="Sondergaard T.E."/>
            <person name="Sorensen J.L."/>
            <person name="Fitzpatrick D.A."/>
            <person name="Frisvad J.C."/>
            <person name="Nielsen K.L."/>
        </authorList>
    </citation>
    <scope>NUCLEOTIDE SEQUENCE [LARGE SCALE GENOMIC DNA]</scope>
    <source>
        <strain evidence="8 9">IBT 29057</strain>
    </source>
</reference>
<feature type="transmembrane region" description="Helical" evidence="6">
    <location>
        <begin position="67"/>
        <end position="91"/>
    </location>
</feature>
<comment type="caution">
    <text evidence="8">The sequence shown here is derived from an EMBL/GenBank/DDBJ whole genome shotgun (WGS) entry which is preliminary data.</text>
</comment>
<sequence length="212" mass="23927">WITAFIFAAQDYNWHNCILNKVADLWVNQKKTSGQLHNHQISNGETPSVVVLGINSYLINKGPRGLFITYLEVVAVVSVVAFLPAFVAPFLSNPFKDFVLFIDVVFSYLWITAFTFAAVNYNQNNCHLNAPPGVVCSKKWALEAFVFLTFIFTFFALFIETLSLWKERKDQGRDHSQEKIHNSSLDNSQTEPSVPPNEAQNTEYPAAMSSVV</sequence>
<feature type="region of interest" description="Disordered" evidence="5">
    <location>
        <begin position="174"/>
        <end position="212"/>
    </location>
</feature>
<keyword evidence="2 6" id="KW-0812">Transmembrane</keyword>
<feature type="compositionally biased region" description="Polar residues" evidence="5">
    <location>
        <begin position="182"/>
        <end position="203"/>
    </location>
</feature>
<dbReference type="PANTHER" id="PTHR39608">
    <property type="entry name" value="INTEGRAL MEMBRANE PROTEIN (AFU_ORTHOLOGUE AFUA_5G08640)"/>
    <property type="match status" value="1"/>
</dbReference>
<dbReference type="Pfam" id="PF01284">
    <property type="entry name" value="MARVEL"/>
    <property type="match status" value="1"/>
</dbReference>
<dbReference type="GO" id="GO:0016020">
    <property type="term" value="C:membrane"/>
    <property type="evidence" value="ECO:0007669"/>
    <property type="project" value="UniProtKB-SubCell"/>
</dbReference>
<feature type="transmembrane region" description="Helical" evidence="6">
    <location>
        <begin position="140"/>
        <end position="159"/>
    </location>
</feature>
<name>A0AAD6DRU5_9EURO</name>
<evidence type="ECO:0000259" key="7">
    <source>
        <dbReference type="Pfam" id="PF01284"/>
    </source>
</evidence>
<protein>
    <recommendedName>
        <fullName evidence="7">MARVEL domain-containing protein</fullName>
    </recommendedName>
</protein>
<accession>A0AAD6DRU5</accession>
<evidence type="ECO:0000313" key="9">
    <source>
        <dbReference type="Proteomes" id="UP001216150"/>
    </source>
</evidence>
<gene>
    <name evidence="8" type="ORF">N7450_005396</name>
</gene>
<evidence type="ECO:0000313" key="8">
    <source>
        <dbReference type="EMBL" id="KAJ5591424.1"/>
    </source>
</evidence>
<feature type="transmembrane region" description="Helical" evidence="6">
    <location>
        <begin position="98"/>
        <end position="120"/>
    </location>
</feature>
<evidence type="ECO:0000256" key="6">
    <source>
        <dbReference type="SAM" id="Phobius"/>
    </source>
</evidence>
<evidence type="ECO:0000256" key="5">
    <source>
        <dbReference type="SAM" id="MobiDB-lite"/>
    </source>
</evidence>
<keyword evidence="9" id="KW-1185">Reference proteome</keyword>
<keyword evidence="4 6" id="KW-0472">Membrane</keyword>
<dbReference type="AlphaFoldDB" id="A0AAD6DRU5"/>
<comment type="subcellular location">
    <subcellularLocation>
        <location evidence="1">Membrane</location>
        <topology evidence="1">Multi-pass membrane protein</topology>
    </subcellularLocation>
</comment>
<dbReference type="InterPro" id="IPR008253">
    <property type="entry name" value="Marvel"/>
</dbReference>
<keyword evidence="3 6" id="KW-1133">Transmembrane helix</keyword>
<dbReference type="PANTHER" id="PTHR39608:SF2">
    <property type="entry name" value="MARVEL DOMAIN-CONTAINING PROTEIN"/>
    <property type="match status" value="1"/>
</dbReference>
<dbReference type="Proteomes" id="UP001216150">
    <property type="component" value="Unassembled WGS sequence"/>
</dbReference>
<feature type="non-terminal residue" evidence="8">
    <location>
        <position position="1"/>
    </location>
</feature>
<evidence type="ECO:0000256" key="3">
    <source>
        <dbReference type="ARBA" id="ARBA00022989"/>
    </source>
</evidence>
<organism evidence="8 9">
    <name type="scientific">Penicillium hetheringtonii</name>
    <dbReference type="NCBI Taxonomy" id="911720"/>
    <lineage>
        <taxon>Eukaryota</taxon>
        <taxon>Fungi</taxon>
        <taxon>Dikarya</taxon>
        <taxon>Ascomycota</taxon>
        <taxon>Pezizomycotina</taxon>
        <taxon>Eurotiomycetes</taxon>
        <taxon>Eurotiomycetidae</taxon>
        <taxon>Eurotiales</taxon>
        <taxon>Aspergillaceae</taxon>
        <taxon>Penicillium</taxon>
    </lineage>
</organism>
<feature type="domain" description="MARVEL" evidence="7">
    <location>
        <begin position="48"/>
        <end position="158"/>
    </location>
</feature>
<proteinExistence type="predicted"/>
<evidence type="ECO:0000256" key="4">
    <source>
        <dbReference type="ARBA" id="ARBA00023136"/>
    </source>
</evidence>